<feature type="transmembrane region" description="Helical" evidence="7">
    <location>
        <begin position="119"/>
        <end position="139"/>
    </location>
</feature>
<dbReference type="InterPro" id="IPR052215">
    <property type="entry name" value="Plant_ABCG"/>
</dbReference>
<organism evidence="9 10">
    <name type="scientific">Camellia sinensis</name>
    <name type="common">Tea plant</name>
    <name type="synonym">Thea sinensis</name>
    <dbReference type="NCBI Taxonomy" id="4442"/>
    <lineage>
        <taxon>Eukaryota</taxon>
        <taxon>Viridiplantae</taxon>
        <taxon>Streptophyta</taxon>
        <taxon>Embryophyta</taxon>
        <taxon>Tracheophyta</taxon>
        <taxon>Spermatophyta</taxon>
        <taxon>Magnoliopsida</taxon>
        <taxon>eudicotyledons</taxon>
        <taxon>Gunneridae</taxon>
        <taxon>Pentapetalae</taxon>
        <taxon>asterids</taxon>
        <taxon>Ericales</taxon>
        <taxon>Theaceae</taxon>
        <taxon>Camellia</taxon>
    </lineage>
</organism>
<dbReference type="AlphaFoldDB" id="A0A7J7G891"/>
<name>A0A7J7G891_CAMSI</name>
<dbReference type="Pfam" id="PF01061">
    <property type="entry name" value="ABC2_membrane"/>
    <property type="match status" value="1"/>
</dbReference>
<feature type="transmembrane region" description="Helical" evidence="7">
    <location>
        <begin position="66"/>
        <end position="84"/>
    </location>
</feature>
<feature type="transmembrane region" description="Helical" evidence="7">
    <location>
        <begin position="91"/>
        <end position="113"/>
    </location>
</feature>
<evidence type="ECO:0000313" key="9">
    <source>
        <dbReference type="EMBL" id="KAF5936959.1"/>
    </source>
</evidence>
<gene>
    <name evidence="9" type="ORF">HYC85_024465</name>
</gene>
<dbReference type="GO" id="GO:0140359">
    <property type="term" value="F:ABC-type transporter activity"/>
    <property type="evidence" value="ECO:0007669"/>
    <property type="project" value="InterPro"/>
</dbReference>
<keyword evidence="6 7" id="KW-0472">Membrane</keyword>
<comment type="subcellular location">
    <subcellularLocation>
        <location evidence="1">Membrane</location>
        <topology evidence="1">Multi-pass membrane protein</topology>
    </subcellularLocation>
</comment>
<keyword evidence="5 7" id="KW-1133">Transmembrane helix</keyword>
<proteinExistence type="inferred from homology"/>
<reference evidence="9 10" key="2">
    <citation type="submission" date="2020-07" db="EMBL/GenBank/DDBJ databases">
        <title>Genome assembly of wild tea tree DASZ reveals pedigree and selection history of tea varieties.</title>
        <authorList>
            <person name="Zhang W."/>
        </authorList>
    </citation>
    <scope>NUCLEOTIDE SEQUENCE [LARGE SCALE GENOMIC DNA]</scope>
    <source>
        <strain evidence="10">cv. G240</strain>
        <tissue evidence="9">Leaf</tissue>
    </source>
</reference>
<dbReference type="GO" id="GO:0016020">
    <property type="term" value="C:membrane"/>
    <property type="evidence" value="ECO:0007669"/>
    <property type="project" value="UniProtKB-SubCell"/>
</dbReference>
<comment type="similarity">
    <text evidence="2">Belongs to the ABC transporter superfamily. ABCG family. Eye pigment precursor importer (TC 3.A.1.204) subfamily.</text>
</comment>
<reference evidence="10" key="1">
    <citation type="journal article" date="2020" name="Nat. Commun.">
        <title>Genome assembly of wild tea tree DASZ reveals pedigree and selection history of tea varieties.</title>
        <authorList>
            <person name="Zhang W."/>
            <person name="Zhang Y."/>
            <person name="Qiu H."/>
            <person name="Guo Y."/>
            <person name="Wan H."/>
            <person name="Zhang X."/>
            <person name="Scossa F."/>
            <person name="Alseekh S."/>
            <person name="Zhang Q."/>
            <person name="Wang P."/>
            <person name="Xu L."/>
            <person name="Schmidt M.H."/>
            <person name="Jia X."/>
            <person name="Li D."/>
            <person name="Zhu A."/>
            <person name="Guo F."/>
            <person name="Chen W."/>
            <person name="Ni D."/>
            <person name="Usadel B."/>
            <person name="Fernie A.R."/>
            <person name="Wen W."/>
        </authorList>
    </citation>
    <scope>NUCLEOTIDE SEQUENCE [LARGE SCALE GENOMIC DNA]</scope>
    <source>
        <strain evidence="10">cv. G240</strain>
    </source>
</reference>
<keyword evidence="3" id="KW-0813">Transport</keyword>
<keyword evidence="4 7" id="KW-0812">Transmembrane</keyword>
<evidence type="ECO:0000313" key="10">
    <source>
        <dbReference type="Proteomes" id="UP000593564"/>
    </source>
</evidence>
<dbReference type="PANTHER" id="PTHR48042:SF4">
    <property type="entry name" value="ABC TRANSPORTER DOMAIN-CONTAINING PROTEIN"/>
    <property type="match status" value="1"/>
</dbReference>
<evidence type="ECO:0000256" key="6">
    <source>
        <dbReference type="ARBA" id="ARBA00023136"/>
    </source>
</evidence>
<evidence type="ECO:0000256" key="2">
    <source>
        <dbReference type="ARBA" id="ARBA00005814"/>
    </source>
</evidence>
<dbReference type="EMBL" id="JACBKZ010000012">
    <property type="protein sequence ID" value="KAF5936959.1"/>
    <property type="molecule type" value="Genomic_DNA"/>
</dbReference>
<protein>
    <recommendedName>
        <fullName evidence="8">ABC-2 type transporter transmembrane domain-containing protein</fullName>
    </recommendedName>
</protein>
<feature type="domain" description="ABC-2 type transporter transmembrane" evidence="8">
    <location>
        <begin position="20"/>
        <end position="170"/>
    </location>
</feature>
<keyword evidence="10" id="KW-1185">Reference proteome</keyword>
<sequence length="181" mass="20817">MMRRYLELFPWNPVFFQNEASFLTIMAIGGFPSFVEEMKIFGREILNGHYGARAFVVGNILSSTPYLLLISLIPGAIAYYLVGLHGGSERFVFFTLVFFACMTLVESLMMIVASTVQNFLMVLIVGAGIQGLMMLSLWLPNDLPKIFWRYPLYYIAFHKYAYQGLYKNEFERLIFPSNVQI</sequence>
<evidence type="ECO:0000259" key="8">
    <source>
        <dbReference type="Pfam" id="PF01061"/>
    </source>
</evidence>
<comment type="caution">
    <text evidence="9">The sequence shown here is derived from an EMBL/GenBank/DDBJ whole genome shotgun (WGS) entry which is preliminary data.</text>
</comment>
<accession>A0A7J7G891</accession>
<evidence type="ECO:0000256" key="3">
    <source>
        <dbReference type="ARBA" id="ARBA00022448"/>
    </source>
</evidence>
<evidence type="ECO:0000256" key="1">
    <source>
        <dbReference type="ARBA" id="ARBA00004141"/>
    </source>
</evidence>
<dbReference type="Proteomes" id="UP000593564">
    <property type="component" value="Unassembled WGS sequence"/>
</dbReference>
<dbReference type="PANTHER" id="PTHR48042">
    <property type="entry name" value="ABC TRANSPORTER G FAMILY MEMBER 11"/>
    <property type="match status" value="1"/>
</dbReference>
<evidence type="ECO:0000256" key="5">
    <source>
        <dbReference type="ARBA" id="ARBA00022989"/>
    </source>
</evidence>
<evidence type="ECO:0000256" key="7">
    <source>
        <dbReference type="SAM" id="Phobius"/>
    </source>
</evidence>
<evidence type="ECO:0000256" key="4">
    <source>
        <dbReference type="ARBA" id="ARBA00022692"/>
    </source>
</evidence>
<dbReference type="InterPro" id="IPR013525">
    <property type="entry name" value="ABC2_TM"/>
</dbReference>